<gene>
    <name evidence="1" type="primary">cas7d</name>
    <name evidence="1" type="ORF">V6M85_03290</name>
</gene>
<dbReference type="Proteomes" id="UP001432202">
    <property type="component" value="Chromosome"/>
</dbReference>
<dbReference type="RefSeq" id="WP_338602947.1">
    <property type="nucleotide sequence ID" value="NZ_CP146016.1"/>
</dbReference>
<dbReference type="AlphaFoldDB" id="A0AAX4L2H3"/>
<keyword evidence="2" id="KW-1185">Reference proteome</keyword>
<organism evidence="1 2">
    <name type="scientific">Sulfolobus tengchongensis</name>
    <dbReference type="NCBI Taxonomy" id="207809"/>
    <lineage>
        <taxon>Archaea</taxon>
        <taxon>Thermoproteota</taxon>
        <taxon>Thermoprotei</taxon>
        <taxon>Sulfolobales</taxon>
        <taxon>Sulfolobaceae</taxon>
        <taxon>Sulfolobus</taxon>
    </lineage>
</organism>
<dbReference type="GeneID" id="89335760"/>
<sequence>MSKQFNPEEAFKSIFGIEYEKVKEFFSDLSKVDSSNVIPRGRVINVYLVIRAENELLIRHEGGEDYSYAVIGKEKYPIILYEKLQSVWRRKELELLRHDYDLHKADIDKIRDKSDEWQCALRPSASVKGGKQDNVEEKIGGQCGECPDCMTFGYAVREGAKYNVKSRIEGDLLIATLPDTKTIVLRTHNAVDDVSKTTKIGRDEEGTSTGALYVYSLVRENTLFVGKIAMKDISINDFLLKMATLSIVTKIGGRTTHYGNIKIHIPAVVFSTFEVSSSYDIFTRVKGKESVEEVMPEIKKYLEDKKKGIVVTSDRDDFAEKIRQTIVDEKGLIIHDIVAKAWQEGLNFKKSIEREVGSDKKKEGKRGK</sequence>
<dbReference type="InterPro" id="IPR017574">
    <property type="entry name" value="CRISPR-assoc_prot_Cas7/Csc2"/>
</dbReference>
<protein>
    <submittedName>
        <fullName evidence="1">Type I-D CRISPR-associated protein Cas7/Csc2</fullName>
    </submittedName>
</protein>
<dbReference type="Pfam" id="PF18320">
    <property type="entry name" value="Csc2"/>
    <property type="match status" value="1"/>
</dbReference>
<evidence type="ECO:0000313" key="2">
    <source>
        <dbReference type="Proteomes" id="UP001432202"/>
    </source>
</evidence>
<accession>A0AAX4L2H3</accession>
<reference evidence="1 2" key="1">
    <citation type="submission" date="2024-02" db="EMBL/GenBank/DDBJ databases">
        <title>STSV induces naive adaptation in Sulfolobus.</title>
        <authorList>
            <person name="Xiang X."/>
            <person name="Song M."/>
        </authorList>
    </citation>
    <scope>NUCLEOTIDE SEQUENCE [LARGE SCALE GENOMIC DNA]</scope>
    <source>
        <strain evidence="1 2">RT2</strain>
    </source>
</reference>
<proteinExistence type="predicted"/>
<dbReference type="NCBIfam" id="TIGR03157">
    <property type="entry name" value="cas_Csc2"/>
    <property type="match status" value="1"/>
</dbReference>
<dbReference type="EMBL" id="CP146016">
    <property type="protein sequence ID" value="WWQ61119.1"/>
    <property type="molecule type" value="Genomic_DNA"/>
</dbReference>
<name>A0AAX4L2H3_9CREN</name>
<evidence type="ECO:0000313" key="1">
    <source>
        <dbReference type="EMBL" id="WWQ61119.1"/>
    </source>
</evidence>